<dbReference type="AlphaFoldDB" id="A0A9D4F6S6"/>
<organism evidence="1 2">
    <name type="scientific">Dreissena polymorpha</name>
    <name type="common">Zebra mussel</name>
    <name type="synonym">Mytilus polymorpha</name>
    <dbReference type="NCBI Taxonomy" id="45954"/>
    <lineage>
        <taxon>Eukaryota</taxon>
        <taxon>Metazoa</taxon>
        <taxon>Spiralia</taxon>
        <taxon>Lophotrochozoa</taxon>
        <taxon>Mollusca</taxon>
        <taxon>Bivalvia</taxon>
        <taxon>Autobranchia</taxon>
        <taxon>Heteroconchia</taxon>
        <taxon>Euheterodonta</taxon>
        <taxon>Imparidentia</taxon>
        <taxon>Neoheterodontei</taxon>
        <taxon>Myida</taxon>
        <taxon>Dreissenoidea</taxon>
        <taxon>Dreissenidae</taxon>
        <taxon>Dreissena</taxon>
    </lineage>
</organism>
<evidence type="ECO:0000313" key="2">
    <source>
        <dbReference type="Proteomes" id="UP000828390"/>
    </source>
</evidence>
<gene>
    <name evidence="1" type="ORF">DPMN_145810</name>
</gene>
<reference evidence="1" key="1">
    <citation type="journal article" date="2019" name="bioRxiv">
        <title>The Genome of the Zebra Mussel, Dreissena polymorpha: A Resource for Invasive Species Research.</title>
        <authorList>
            <person name="McCartney M.A."/>
            <person name="Auch B."/>
            <person name="Kono T."/>
            <person name="Mallez S."/>
            <person name="Zhang Y."/>
            <person name="Obille A."/>
            <person name="Becker A."/>
            <person name="Abrahante J.E."/>
            <person name="Garbe J."/>
            <person name="Badalamenti J.P."/>
            <person name="Herman A."/>
            <person name="Mangelson H."/>
            <person name="Liachko I."/>
            <person name="Sullivan S."/>
            <person name="Sone E.D."/>
            <person name="Koren S."/>
            <person name="Silverstein K.A.T."/>
            <person name="Beckman K.B."/>
            <person name="Gohl D.M."/>
        </authorList>
    </citation>
    <scope>NUCLEOTIDE SEQUENCE</scope>
    <source>
        <strain evidence="1">Duluth1</strain>
        <tissue evidence="1">Whole animal</tissue>
    </source>
</reference>
<keyword evidence="2" id="KW-1185">Reference proteome</keyword>
<dbReference type="EMBL" id="JAIWYP010000007">
    <property type="protein sequence ID" value="KAH3792316.1"/>
    <property type="molecule type" value="Genomic_DNA"/>
</dbReference>
<sequence length="106" mass="12131">MPVPCPDEKGGGLCVGPAPRPWKTKYATETRTTATQNEDLRYRPGGKRMKQRNLRTNLLSSKNVSRIGFWNVRTLYESGRATQLAREMEKFRLDIMGLSEVRWTTA</sequence>
<proteinExistence type="predicted"/>
<protein>
    <recommendedName>
        <fullName evidence="3">Craniofacial development protein 2-like</fullName>
    </recommendedName>
</protein>
<comment type="caution">
    <text evidence="1">The sequence shown here is derived from an EMBL/GenBank/DDBJ whole genome shotgun (WGS) entry which is preliminary data.</text>
</comment>
<reference evidence="1" key="2">
    <citation type="submission" date="2020-11" db="EMBL/GenBank/DDBJ databases">
        <authorList>
            <person name="McCartney M.A."/>
            <person name="Auch B."/>
            <person name="Kono T."/>
            <person name="Mallez S."/>
            <person name="Becker A."/>
            <person name="Gohl D.M."/>
            <person name="Silverstein K.A.T."/>
            <person name="Koren S."/>
            <person name="Bechman K.B."/>
            <person name="Herman A."/>
            <person name="Abrahante J.E."/>
            <person name="Garbe J."/>
        </authorList>
    </citation>
    <scope>NUCLEOTIDE SEQUENCE</scope>
    <source>
        <strain evidence="1">Duluth1</strain>
        <tissue evidence="1">Whole animal</tissue>
    </source>
</reference>
<dbReference type="Proteomes" id="UP000828390">
    <property type="component" value="Unassembled WGS sequence"/>
</dbReference>
<name>A0A9D4F6S6_DREPO</name>
<evidence type="ECO:0000313" key="1">
    <source>
        <dbReference type="EMBL" id="KAH3792316.1"/>
    </source>
</evidence>
<evidence type="ECO:0008006" key="3">
    <source>
        <dbReference type="Google" id="ProtNLM"/>
    </source>
</evidence>
<accession>A0A9D4F6S6</accession>